<dbReference type="EMBL" id="DUGC01000111">
    <property type="protein sequence ID" value="HIH10368.1"/>
    <property type="molecule type" value="Genomic_DNA"/>
</dbReference>
<protein>
    <submittedName>
        <fullName evidence="2">Zn-ribbon domain-containing OB-fold protein</fullName>
    </submittedName>
</protein>
<dbReference type="Pfam" id="PF01796">
    <property type="entry name" value="OB_ChsH2_C"/>
    <property type="match status" value="1"/>
</dbReference>
<dbReference type="SUPFAM" id="SSF50249">
    <property type="entry name" value="Nucleic acid-binding proteins"/>
    <property type="match status" value="1"/>
</dbReference>
<proteinExistence type="predicted"/>
<dbReference type="PANTHER" id="PTHR34075">
    <property type="entry name" value="BLR3430 PROTEIN"/>
    <property type="match status" value="1"/>
</dbReference>
<dbReference type="InterPro" id="IPR052513">
    <property type="entry name" value="Thioester_dehydratase-like"/>
</dbReference>
<dbReference type="PANTHER" id="PTHR34075:SF5">
    <property type="entry name" value="BLR3430 PROTEIN"/>
    <property type="match status" value="1"/>
</dbReference>
<accession>A0A7J4IY91</accession>
<dbReference type="AlphaFoldDB" id="A0A7J4IY91"/>
<dbReference type="Proteomes" id="UP000565078">
    <property type="component" value="Unassembled WGS sequence"/>
</dbReference>
<reference evidence="3" key="1">
    <citation type="journal article" date="2020" name="bioRxiv">
        <title>A rank-normalized archaeal taxonomy based on genome phylogeny resolves widespread incomplete and uneven classifications.</title>
        <authorList>
            <person name="Rinke C."/>
            <person name="Chuvochina M."/>
            <person name="Mussig A.J."/>
            <person name="Chaumeil P.-A."/>
            <person name="Waite D.W."/>
            <person name="Whitman W.B."/>
            <person name="Parks D.H."/>
            <person name="Hugenholtz P."/>
        </authorList>
    </citation>
    <scope>NUCLEOTIDE SEQUENCE [LARGE SCALE GENOMIC DNA]</scope>
</reference>
<organism evidence="2 3">
    <name type="scientific">Candidatus Iainarchaeum sp</name>
    <dbReference type="NCBI Taxonomy" id="3101447"/>
    <lineage>
        <taxon>Archaea</taxon>
        <taxon>Candidatus Iainarchaeota</taxon>
        <taxon>Candidatus Iainarchaeia</taxon>
        <taxon>Candidatus Iainarchaeales</taxon>
        <taxon>Candidatus Iainarchaeaceae</taxon>
        <taxon>Candidatus Iainarchaeum</taxon>
    </lineage>
</organism>
<dbReference type="InterPro" id="IPR012340">
    <property type="entry name" value="NA-bd_OB-fold"/>
</dbReference>
<gene>
    <name evidence="2" type="ORF">HA254_06925</name>
</gene>
<evidence type="ECO:0000313" key="3">
    <source>
        <dbReference type="Proteomes" id="UP000565078"/>
    </source>
</evidence>
<name>A0A7J4IY91_9ARCH</name>
<dbReference type="InterPro" id="IPR002878">
    <property type="entry name" value="ChsH2_C"/>
</dbReference>
<evidence type="ECO:0000313" key="2">
    <source>
        <dbReference type="EMBL" id="HIH10368.1"/>
    </source>
</evidence>
<sequence>MTQGALPLHWRKYPERYRLEGNINIETGQEFFPARLVDPRAGRKGLLQSKEMPREGKILSWTEVFVGPVGFDNETPYFLAIVELANGVRILTQIVDSEKEKVKIGAKVRKMFRKISDTDAEGAIAYGYKFKVVH</sequence>
<feature type="domain" description="ChsH2 C-terminal OB-fold" evidence="1">
    <location>
        <begin position="51"/>
        <end position="112"/>
    </location>
</feature>
<evidence type="ECO:0000259" key="1">
    <source>
        <dbReference type="Pfam" id="PF01796"/>
    </source>
</evidence>
<comment type="caution">
    <text evidence="2">The sequence shown here is derived from an EMBL/GenBank/DDBJ whole genome shotgun (WGS) entry which is preliminary data.</text>
</comment>